<name>A0A1G8IAX1_9ACTN</name>
<organism evidence="1 2">
    <name type="scientific">Sinosporangium album</name>
    <dbReference type="NCBI Taxonomy" id="504805"/>
    <lineage>
        <taxon>Bacteria</taxon>
        <taxon>Bacillati</taxon>
        <taxon>Actinomycetota</taxon>
        <taxon>Actinomycetes</taxon>
        <taxon>Streptosporangiales</taxon>
        <taxon>Streptosporangiaceae</taxon>
        <taxon>Sinosporangium</taxon>
    </lineage>
</organism>
<dbReference type="AlphaFoldDB" id="A0A1G8IAX1"/>
<gene>
    <name evidence="1" type="ORF">SAMN05421505_13628</name>
</gene>
<keyword evidence="2" id="KW-1185">Reference proteome</keyword>
<protein>
    <submittedName>
        <fullName evidence="1">Uncharacterized protein</fullName>
    </submittedName>
</protein>
<evidence type="ECO:0000313" key="2">
    <source>
        <dbReference type="Proteomes" id="UP000198923"/>
    </source>
</evidence>
<sequence>MPFTFIVKVIVRICRKVLGYCFRYLDHESWRGTVFEYLYINVASAFTASGSGNLALIAEYVFYDILDLYARYVVLAPPVEEGVHTLPFP</sequence>
<evidence type="ECO:0000313" key="1">
    <source>
        <dbReference type="EMBL" id="SDI15992.1"/>
    </source>
</evidence>
<dbReference type="Proteomes" id="UP000198923">
    <property type="component" value="Unassembled WGS sequence"/>
</dbReference>
<accession>A0A1G8IAX1</accession>
<dbReference type="EMBL" id="FNCN01000036">
    <property type="protein sequence ID" value="SDI15992.1"/>
    <property type="molecule type" value="Genomic_DNA"/>
</dbReference>
<reference evidence="1 2" key="1">
    <citation type="submission" date="2016-10" db="EMBL/GenBank/DDBJ databases">
        <authorList>
            <person name="de Groot N.N."/>
        </authorList>
    </citation>
    <scope>NUCLEOTIDE SEQUENCE [LARGE SCALE GENOMIC DNA]</scope>
    <source>
        <strain evidence="1 2">CPCC 201354</strain>
    </source>
</reference>
<proteinExistence type="predicted"/>